<keyword evidence="2" id="KW-1133">Transmembrane helix</keyword>
<dbReference type="EMBL" id="KZ613523">
    <property type="protein sequence ID" value="PMD14296.1"/>
    <property type="molecule type" value="Genomic_DNA"/>
</dbReference>
<accession>A0A2J6PK99</accession>
<evidence type="ECO:0000313" key="3">
    <source>
        <dbReference type="EMBL" id="PMD14296.1"/>
    </source>
</evidence>
<evidence type="ECO:0000256" key="2">
    <source>
        <dbReference type="SAM" id="Phobius"/>
    </source>
</evidence>
<gene>
    <name evidence="3" type="ORF">NA56DRAFT_711114</name>
</gene>
<dbReference type="Proteomes" id="UP000235672">
    <property type="component" value="Unassembled WGS sequence"/>
</dbReference>
<proteinExistence type="predicted"/>
<feature type="region of interest" description="Disordered" evidence="1">
    <location>
        <begin position="81"/>
        <end position="103"/>
    </location>
</feature>
<name>A0A2J6PK99_9HELO</name>
<evidence type="ECO:0000256" key="1">
    <source>
        <dbReference type="SAM" id="MobiDB-lite"/>
    </source>
</evidence>
<dbReference type="AlphaFoldDB" id="A0A2J6PK99"/>
<feature type="transmembrane region" description="Helical" evidence="2">
    <location>
        <begin position="292"/>
        <end position="314"/>
    </location>
</feature>
<organism evidence="3 4">
    <name type="scientific">Hyaloscypha hepaticicola</name>
    <dbReference type="NCBI Taxonomy" id="2082293"/>
    <lineage>
        <taxon>Eukaryota</taxon>
        <taxon>Fungi</taxon>
        <taxon>Dikarya</taxon>
        <taxon>Ascomycota</taxon>
        <taxon>Pezizomycotina</taxon>
        <taxon>Leotiomycetes</taxon>
        <taxon>Helotiales</taxon>
        <taxon>Hyaloscyphaceae</taxon>
        <taxon>Hyaloscypha</taxon>
    </lineage>
</organism>
<keyword evidence="2" id="KW-0812">Transmembrane</keyword>
<protein>
    <submittedName>
        <fullName evidence="3">Uncharacterized protein</fullName>
    </submittedName>
</protein>
<keyword evidence="4" id="KW-1185">Reference proteome</keyword>
<evidence type="ECO:0000313" key="4">
    <source>
        <dbReference type="Proteomes" id="UP000235672"/>
    </source>
</evidence>
<reference evidence="3 4" key="1">
    <citation type="submission" date="2016-05" db="EMBL/GenBank/DDBJ databases">
        <title>A degradative enzymes factory behind the ericoid mycorrhizal symbiosis.</title>
        <authorList>
            <consortium name="DOE Joint Genome Institute"/>
            <person name="Martino E."/>
            <person name="Morin E."/>
            <person name="Grelet G."/>
            <person name="Kuo A."/>
            <person name="Kohler A."/>
            <person name="Daghino S."/>
            <person name="Barry K."/>
            <person name="Choi C."/>
            <person name="Cichocki N."/>
            <person name="Clum A."/>
            <person name="Copeland A."/>
            <person name="Hainaut M."/>
            <person name="Haridas S."/>
            <person name="Labutti K."/>
            <person name="Lindquist E."/>
            <person name="Lipzen A."/>
            <person name="Khouja H.-R."/>
            <person name="Murat C."/>
            <person name="Ohm R."/>
            <person name="Olson A."/>
            <person name="Spatafora J."/>
            <person name="Veneault-Fourrey C."/>
            <person name="Henrissat B."/>
            <person name="Grigoriev I."/>
            <person name="Martin F."/>
            <person name="Perotto S."/>
        </authorList>
    </citation>
    <scope>NUCLEOTIDE SEQUENCE [LARGE SCALE GENOMIC DNA]</scope>
    <source>
        <strain evidence="3 4">UAMH 7357</strain>
    </source>
</reference>
<keyword evidence="2" id="KW-0472">Membrane</keyword>
<sequence>MTTTTWLSTTRDRRALRVANCARRMTVSSSRLQSADLQHPESLHPIIVCPKSCLYPSLHIRRTFPSISGYPLHNPTSILQSRRGKQWGNSEQQKEGTPGSLQASSVNYTHINLPEGGSVHFIPTKPNHLNSRTASCLVTPTRISRDLGQSEHAVTHGEVLPATPFKTSQSGARKVKISSAHSTRTRIASQILITPAASTLKLQRLSPEIRFVGPQEPRQEAQLQRYIIKNHRVTAVIESAAFRYLEPFLRHCEHVLSYKVSSIYRDGSSTERRIQGGTRSGRGQRSRKYTPLYLRLRCGLLEFCIVVFLLPIAAQFMSALLRQDESSQVVPVELQAAGMMPGGHRDVNFDAFQKITSKPCALEDVEGPHSRARFTVG</sequence>